<dbReference type="InterPro" id="IPR046348">
    <property type="entry name" value="SIS_dom_sf"/>
</dbReference>
<protein>
    <recommendedName>
        <fullName evidence="5">Glucose-6-phosphate isomerase</fullName>
    </recommendedName>
</protein>
<dbReference type="Gene3D" id="3.40.50.10490">
    <property type="entry name" value="Glucose-6-phosphate isomerase like protein, domain 1"/>
    <property type="match status" value="3"/>
</dbReference>
<dbReference type="PANTHER" id="PTHR11469:SF1">
    <property type="entry name" value="GLUCOSE-6-PHOSPHATE ISOMERASE"/>
    <property type="match status" value="1"/>
</dbReference>
<dbReference type="PROSITE" id="PS51463">
    <property type="entry name" value="P_GLUCOSE_ISOMERASE_3"/>
    <property type="match status" value="1"/>
</dbReference>
<evidence type="ECO:0000256" key="1">
    <source>
        <dbReference type="ARBA" id="ARBA00022432"/>
    </source>
</evidence>
<proteinExistence type="predicted"/>
<feature type="non-terminal residue" evidence="4">
    <location>
        <position position="1"/>
    </location>
</feature>
<dbReference type="GO" id="GO:0006094">
    <property type="term" value="P:gluconeogenesis"/>
    <property type="evidence" value="ECO:0007669"/>
    <property type="project" value="UniProtKB-KW"/>
</dbReference>
<dbReference type="AlphaFoldDB" id="X0Y305"/>
<keyword evidence="3" id="KW-0413">Isomerase</keyword>
<dbReference type="InterPro" id="IPR001672">
    <property type="entry name" value="G6P_Isomerase"/>
</dbReference>
<name>X0Y305_9ZZZZ</name>
<dbReference type="EMBL" id="BARS01042476">
    <property type="protein sequence ID" value="GAG41742.1"/>
    <property type="molecule type" value="Genomic_DNA"/>
</dbReference>
<keyword evidence="2" id="KW-0324">Glycolysis</keyword>
<accession>X0Y305</accession>
<feature type="non-terminal residue" evidence="4">
    <location>
        <position position="252"/>
    </location>
</feature>
<dbReference type="GO" id="GO:0097367">
    <property type="term" value="F:carbohydrate derivative binding"/>
    <property type="evidence" value="ECO:0007669"/>
    <property type="project" value="InterPro"/>
</dbReference>
<gene>
    <name evidence="4" type="ORF">S01H1_64442</name>
</gene>
<dbReference type="GO" id="GO:0006096">
    <property type="term" value="P:glycolytic process"/>
    <property type="evidence" value="ECO:0007669"/>
    <property type="project" value="UniProtKB-KW"/>
</dbReference>
<keyword evidence="1" id="KW-0312">Gluconeogenesis</keyword>
<comment type="caution">
    <text evidence="4">The sequence shown here is derived from an EMBL/GenBank/DDBJ whole genome shotgun (WGS) entry which is preliminary data.</text>
</comment>
<evidence type="ECO:0008006" key="5">
    <source>
        <dbReference type="Google" id="ProtNLM"/>
    </source>
</evidence>
<dbReference type="SUPFAM" id="SSF53697">
    <property type="entry name" value="SIS domain"/>
    <property type="match status" value="1"/>
</dbReference>
<dbReference type="PANTHER" id="PTHR11469">
    <property type="entry name" value="GLUCOSE-6-PHOSPHATE ISOMERASE"/>
    <property type="match status" value="1"/>
</dbReference>
<evidence type="ECO:0000256" key="2">
    <source>
        <dbReference type="ARBA" id="ARBA00023152"/>
    </source>
</evidence>
<dbReference type="GO" id="GO:0051156">
    <property type="term" value="P:glucose 6-phosphate metabolic process"/>
    <property type="evidence" value="ECO:0007669"/>
    <property type="project" value="TreeGrafter"/>
</dbReference>
<sequence>LAELAARHGFREAFLNDPDIGGRYSALSLFGLVPAVLLGIDVERLLKRAQTVAIESAKHAPLGENSAVRLGLILAACAVAGRDKATFLLPPEIASFGGWIEQLIAESTGKEGTGILPIVGEPVGPPEAYGDDRLFISFSLRGDAPDENAASELECAGHPIVRIEVDDLYGLGSQFFLWELATAIAGHGLKINPFDQPNVESAKTLAREMVDTFRRTGELPPSESSPLTSGGLVAFLDGIGAPDYLAIHAYLP</sequence>
<dbReference type="GO" id="GO:0005829">
    <property type="term" value="C:cytosol"/>
    <property type="evidence" value="ECO:0007669"/>
    <property type="project" value="TreeGrafter"/>
</dbReference>
<organism evidence="4">
    <name type="scientific">marine sediment metagenome</name>
    <dbReference type="NCBI Taxonomy" id="412755"/>
    <lineage>
        <taxon>unclassified sequences</taxon>
        <taxon>metagenomes</taxon>
        <taxon>ecological metagenomes</taxon>
    </lineage>
</organism>
<evidence type="ECO:0000256" key="3">
    <source>
        <dbReference type="ARBA" id="ARBA00023235"/>
    </source>
</evidence>
<evidence type="ECO:0000313" key="4">
    <source>
        <dbReference type="EMBL" id="GAG41742.1"/>
    </source>
</evidence>
<dbReference type="GO" id="GO:0004347">
    <property type="term" value="F:glucose-6-phosphate isomerase activity"/>
    <property type="evidence" value="ECO:0007669"/>
    <property type="project" value="InterPro"/>
</dbReference>
<dbReference type="GO" id="GO:0048029">
    <property type="term" value="F:monosaccharide binding"/>
    <property type="evidence" value="ECO:0007669"/>
    <property type="project" value="TreeGrafter"/>
</dbReference>
<reference evidence="4" key="1">
    <citation type="journal article" date="2014" name="Front. Microbiol.">
        <title>High frequency of phylogenetically diverse reductive dehalogenase-homologous genes in deep subseafloor sedimentary metagenomes.</title>
        <authorList>
            <person name="Kawai M."/>
            <person name="Futagami T."/>
            <person name="Toyoda A."/>
            <person name="Takaki Y."/>
            <person name="Nishi S."/>
            <person name="Hori S."/>
            <person name="Arai W."/>
            <person name="Tsubouchi T."/>
            <person name="Morono Y."/>
            <person name="Uchiyama I."/>
            <person name="Ito T."/>
            <person name="Fujiyama A."/>
            <person name="Inagaki F."/>
            <person name="Takami H."/>
        </authorList>
    </citation>
    <scope>NUCLEOTIDE SEQUENCE</scope>
    <source>
        <strain evidence="4">Expedition CK06-06</strain>
    </source>
</reference>